<evidence type="ECO:0000259" key="2">
    <source>
        <dbReference type="Pfam" id="PF05050"/>
    </source>
</evidence>
<dbReference type="Pfam" id="PF01755">
    <property type="entry name" value="Glyco_transf_25"/>
    <property type="match status" value="1"/>
</dbReference>
<protein>
    <submittedName>
        <fullName evidence="3">Uncharacterized protein</fullName>
    </submittedName>
</protein>
<dbReference type="AlphaFoldDB" id="A0A6C0CXR8"/>
<dbReference type="InterPro" id="IPR029063">
    <property type="entry name" value="SAM-dependent_MTases_sf"/>
</dbReference>
<dbReference type="PANTHER" id="PTHR46830:SF2">
    <property type="entry name" value="ALPHA-1,4-N-ACETYLGLUCOSAMINYLTRANSFERASE"/>
    <property type="match status" value="1"/>
</dbReference>
<dbReference type="Pfam" id="PF05050">
    <property type="entry name" value="Methyltransf_21"/>
    <property type="match status" value="1"/>
</dbReference>
<accession>A0A6C0CXR8</accession>
<organism evidence="3">
    <name type="scientific">viral metagenome</name>
    <dbReference type="NCBI Taxonomy" id="1070528"/>
    <lineage>
        <taxon>unclassified sequences</taxon>
        <taxon>metagenomes</taxon>
        <taxon>organismal metagenomes</taxon>
    </lineage>
</organism>
<dbReference type="EMBL" id="MN739501">
    <property type="protein sequence ID" value="QHT08750.1"/>
    <property type="molecule type" value="Genomic_DNA"/>
</dbReference>
<dbReference type="SUPFAM" id="SSF53448">
    <property type="entry name" value="Nucleotide-diphospho-sugar transferases"/>
    <property type="match status" value="1"/>
</dbReference>
<dbReference type="InterPro" id="IPR006342">
    <property type="entry name" value="FkbM_mtfrase"/>
</dbReference>
<name>A0A6C0CXR8_9ZZZZ</name>
<evidence type="ECO:0000313" key="3">
    <source>
        <dbReference type="EMBL" id="QHT08750.1"/>
    </source>
</evidence>
<dbReference type="PANTHER" id="PTHR46830">
    <property type="entry name" value="TRANSFERASE, PUTATIVE-RELATED"/>
    <property type="match status" value="1"/>
</dbReference>
<dbReference type="Pfam" id="PF13578">
    <property type="entry name" value="Methyltransf_24"/>
    <property type="match status" value="1"/>
</dbReference>
<dbReference type="InterPro" id="IPR002654">
    <property type="entry name" value="Glyco_trans_25"/>
</dbReference>
<dbReference type="InterPro" id="IPR029044">
    <property type="entry name" value="Nucleotide-diphossugar_trans"/>
</dbReference>
<dbReference type="Gene3D" id="3.90.550.20">
    <property type="match status" value="1"/>
</dbReference>
<sequence length="1026" mass="121493">MSQIYNLNNLEDNKKCYGSFDKIKENTLKRIMEGEDNKHVHTLMTYCAVHHLDEALKHHNVWEGYSLQIEEKAKTLVELVRKHKPKNILEIGFNGGHSSLLFLINSSAKITSFDLGSNKYVDDGKKHIDKYYSSRHKLIKGNSLDTIPKFKLQNNEKFDMIFIDGGHEYNTAIGDLKNCLELAHENTIVIIDDVVRKAGWEKHYTTGPTKAWDDLKRESKLNEEKQEDYEPGHGMCWGKYNKNSDEILLNSYKNKNKKQMIETIVQLYHERKIKDLCLLGDLYIDYFGDINEKDTRLVYFFNGFGHQNVQNFSKAIDRYEHALNMENLEIDIKGWIYANLGPIYGQNSSSIPKIIHLLYFGETPFFNFQYKCVKSMIQHMPNYQIIIYNNKQPVNNKYWDALMKERNITIKNIVVPEYYDGFELKHFQYKADVVRLELLYEYGGVYLDLDMLIVKNFENVINTGKDLYLSKEGKGEGLINAFIACKPKNEFLKIWLDNFKSGLRMNNWAYHIRDTNRLLLERNKHYLLKYNIQILEHDNFMPFLWTERNKFVNIANHKFEDNNYGVHLFETILKDVLINNQFFEMLEEEKLQYYHNFKNDQFLNEYVFKNKTNGHFIELGACNGIENSQCYFFEKHKGWDGLAIEPCKFNKDDLKKNRKRPIYNAIGNEDNCVKTFIEYTCRELSGIKEKIDEKRKIDKINAYVAGTYQVEMISLLNLLYKQQMPNVIDFCGMDVEGSELDILKQYFKKNTRYLIQVFCVEINGDENYREIKSLFLKNNYYEIVNPYLKEIKFQGREITWEKYFIHKSLYPSIEPSLLYKESIIRELPSERVVLCLEEAPEKMNQVIEHLSDKQLKATIFQNNVHENPVIGCIESHIKAIEYAKLNDLAFILIFEDDILISDKIEQLNISSLPDKWDMLYFGGILTKMLQKNDKWVRGTIWCNHAYIVPSHMYDVILDKMSTFDKKELGEKKQNIDWFYTTQIHPEYECWLAIEQPIIQRESYSMIDKKVKWGNNFDWDTFTMKNI</sequence>
<feature type="domain" description="Glycosyl transferase family 25" evidence="1">
    <location>
        <begin position="868"/>
        <end position="907"/>
    </location>
</feature>
<dbReference type="SUPFAM" id="SSF53335">
    <property type="entry name" value="S-adenosyl-L-methionine-dependent methyltransferases"/>
    <property type="match status" value="2"/>
</dbReference>
<dbReference type="Gene3D" id="3.40.50.150">
    <property type="entry name" value="Vaccinia Virus protein VP39"/>
    <property type="match status" value="2"/>
</dbReference>
<reference evidence="3" key="1">
    <citation type="journal article" date="2020" name="Nature">
        <title>Giant virus diversity and host interactions through global metagenomics.</title>
        <authorList>
            <person name="Schulz F."/>
            <person name="Roux S."/>
            <person name="Paez-Espino D."/>
            <person name="Jungbluth S."/>
            <person name="Walsh D.A."/>
            <person name="Denef V.J."/>
            <person name="McMahon K.D."/>
            <person name="Konstantinidis K.T."/>
            <person name="Eloe-Fadrosh E.A."/>
            <person name="Kyrpides N.C."/>
            <person name="Woyke T."/>
        </authorList>
    </citation>
    <scope>NUCLEOTIDE SEQUENCE</scope>
    <source>
        <strain evidence="3">GVMAG-M-3300023109-53</strain>
    </source>
</reference>
<dbReference type="Pfam" id="PF04488">
    <property type="entry name" value="Gly_transf_sug"/>
    <property type="match status" value="1"/>
</dbReference>
<dbReference type="InterPro" id="IPR007577">
    <property type="entry name" value="GlycoTrfase_DXD_sugar-bd_CS"/>
</dbReference>
<feature type="domain" description="Methyltransferase FkbM" evidence="2">
    <location>
        <begin position="619"/>
        <end position="774"/>
    </location>
</feature>
<evidence type="ECO:0000259" key="1">
    <source>
        <dbReference type="Pfam" id="PF01755"/>
    </source>
</evidence>
<proteinExistence type="predicted"/>